<feature type="domain" description="Lon proteolytic" evidence="3">
    <location>
        <begin position="45"/>
        <end position="200"/>
    </location>
</feature>
<accession>A0A7D6BCH3</accession>
<dbReference type="PROSITE" id="PS51786">
    <property type="entry name" value="LON_PROTEOLYTIC"/>
    <property type="match status" value="1"/>
</dbReference>
<keyword evidence="2" id="KW-0812">Transmembrane</keyword>
<organism evidence="4 5">
    <name type="scientific">Fermentimicrarchaeum limneticum</name>
    <dbReference type="NCBI Taxonomy" id="2795018"/>
    <lineage>
        <taxon>Archaea</taxon>
        <taxon>Candidatus Micrarchaeota</taxon>
        <taxon>Candidatus Fermentimicrarchaeales</taxon>
        <taxon>Candidatus Fermentimicrarchaeaceae</taxon>
        <taxon>Candidatus Fermentimicrarchaeum</taxon>
    </lineage>
</organism>
<dbReference type="AlphaFoldDB" id="A0A7D6BCH3"/>
<dbReference type="EMBL" id="CP058998">
    <property type="protein sequence ID" value="QLJ53119.1"/>
    <property type="molecule type" value="Genomic_DNA"/>
</dbReference>
<dbReference type="KEGG" id="flt:Sv326_0944"/>
<dbReference type="GO" id="GO:0005524">
    <property type="term" value="F:ATP binding"/>
    <property type="evidence" value="ECO:0007669"/>
    <property type="project" value="InterPro"/>
</dbReference>
<dbReference type="GO" id="GO:0030163">
    <property type="term" value="P:protein catabolic process"/>
    <property type="evidence" value="ECO:0007669"/>
    <property type="project" value="InterPro"/>
</dbReference>
<protein>
    <recommendedName>
        <fullName evidence="3">Lon proteolytic domain-containing protein</fullName>
    </recommendedName>
</protein>
<dbReference type="PANTHER" id="PTHR10046">
    <property type="entry name" value="ATP DEPENDENT LON PROTEASE FAMILY MEMBER"/>
    <property type="match status" value="1"/>
</dbReference>
<dbReference type="Pfam" id="PF05362">
    <property type="entry name" value="Lon_C"/>
    <property type="match status" value="1"/>
</dbReference>
<feature type="transmembrane region" description="Helical" evidence="2">
    <location>
        <begin position="561"/>
        <end position="581"/>
    </location>
</feature>
<proteinExistence type="predicted"/>
<dbReference type="GO" id="GO:0004176">
    <property type="term" value="F:ATP-dependent peptidase activity"/>
    <property type="evidence" value="ECO:0007669"/>
    <property type="project" value="InterPro"/>
</dbReference>
<dbReference type="GO" id="GO:0004252">
    <property type="term" value="F:serine-type endopeptidase activity"/>
    <property type="evidence" value="ECO:0007669"/>
    <property type="project" value="InterPro"/>
</dbReference>
<dbReference type="InterPro" id="IPR014721">
    <property type="entry name" value="Ribsml_uS5_D2-typ_fold_subgr"/>
</dbReference>
<gene>
    <name evidence="4" type="ORF">Sv326_0944</name>
</gene>
<dbReference type="GO" id="GO:0006508">
    <property type="term" value="P:proteolysis"/>
    <property type="evidence" value="ECO:0007669"/>
    <property type="project" value="InterPro"/>
</dbReference>
<dbReference type="PRINTS" id="PR00830">
    <property type="entry name" value="ENDOLAPTASE"/>
</dbReference>
<evidence type="ECO:0000313" key="4">
    <source>
        <dbReference type="EMBL" id="QLJ53119.1"/>
    </source>
</evidence>
<evidence type="ECO:0000256" key="2">
    <source>
        <dbReference type="SAM" id="Phobius"/>
    </source>
</evidence>
<dbReference type="InterPro" id="IPR008269">
    <property type="entry name" value="Lon_proteolytic"/>
</dbReference>
<evidence type="ECO:0000259" key="3">
    <source>
        <dbReference type="PROSITE" id="PS51786"/>
    </source>
</evidence>
<dbReference type="GO" id="GO:0016020">
    <property type="term" value="C:membrane"/>
    <property type="evidence" value="ECO:0007669"/>
    <property type="project" value="UniProtKB-SubCell"/>
</dbReference>
<dbReference type="Gene3D" id="3.30.230.10">
    <property type="match status" value="1"/>
</dbReference>
<evidence type="ECO:0000313" key="5">
    <source>
        <dbReference type="Proteomes" id="UP000510821"/>
    </source>
</evidence>
<dbReference type="InterPro" id="IPR027065">
    <property type="entry name" value="Lon_Prtase"/>
</dbReference>
<sequence length="585" mass="64237">MRKLVIVLVLLLLALPIPARTATMPVPAVVTLGGGELVKLDIEMKQGSGQVYISTEPLVGIQTQSSARIAFNVAGGLAGVNTSKYDMLVNLHDYGGAKSVDGPSGGAAMTLLMLSLLENKTVRGDLTMTGTIEKDGSIGEVGEVGKKTQAAVLGGMKVILIPKNYDMFDKMVFSILGQRWNISIIEASNITDAAELAFTPESVTLQSNVMETKPTIKTSMPRTNINCTSCYLQEFKQLATKIMDGNAAILEKLTKQNRSEFSYFLDAIESDLEQAADAVESNYPYSGANSAFLIRINLNFLNESNITYKGLKSRMLDVGNCIKTAEKPQMTKENFEWVGGGEERLAWSRKKLGDIEKQNYSSDDEETTLFLFKELLTADSWCQVSHEMFSVAEKIGGTPVNETNLKELASSRIEEADEKLKSFAGADFGDAGWRFEAARGELGNDSFVAAVFDSDYLISAIKMLNESADEDSFLDEQFNKSWQWNGMWAALYGNHAEYFYIRNKKGLGGAPSAMLLIIYADNLNNDTVQMRELFENPVVETTPPANVTATTEIPADYQTELALLLAICVIMAIFLNVVQFFKAEK</sequence>
<dbReference type="InterPro" id="IPR020568">
    <property type="entry name" value="Ribosomal_Su5_D2-typ_SF"/>
</dbReference>
<keyword evidence="2" id="KW-0472">Membrane</keyword>
<reference evidence="5" key="1">
    <citation type="submission" date="2020-07" db="EMBL/GenBank/DDBJ databases">
        <title>Metabolic diversity and evolutionary history of the archaeal phylum ###Micrarchaeota### uncovered from a freshwater lake metagenome.</title>
        <authorList>
            <person name="Kadnikov V.V."/>
            <person name="Savvichev A.S."/>
            <person name="Mardanov A.V."/>
            <person name="Beletsky A.V."/>
            <person name="Chupakov A.V."/>
            <person name="Kokryatskaya N.M."/>
            <person name="Pimenov N.V."/>
            <person name="Ravin N.V."/>
        </authorList>
    </citation>
    <scope>NUCLEOTIDE SEQUENCE [LARGE SCALE GENOMIC DNA]</scope>
</reference>
<dbReference type="SUPFAM" id="SSF54211">
    <property type="entry name" value="Ribosomal protein S5 domain 2-like"/>
    <property type="match status" value="1"/>
</dbReference>
<comment type="subcellular location">
    <subcellularLocation>
        <location evidence="1">Membrane</location>
        <topology evidence="1">Multi-pass membrane protein</topology>
    </subcellularLocation>
</comment>
<name>A0A7D6BCH3_FERL1</name>
<dbReference type="Proteomes" id="UP000510821">
    <property type="component" value="Chromosome"/>
</dbReference>
<evidence type="ECO:0000256" key="1">
    <source>
        <dbReference type="ARBA" id="ARBA00004141"/>
    </source>
</evidence>
<keyword evidence="2" id="KW-1133">Transmembrane helix</keyword>